<protein>
    <submittedName>
        <fullName evidence="1">Ribonuclease H protein</fullName>
    </submittedName>
</protein>
<accession>A0ACC0J4Z7</accession>
<dbReference type="Proteomes" id="UP001060215">
    <property type="component" value="Chromosome 1"/>
</dbReference>
<keyword evidence="2" id="KW-1185">Reference proteome</keyword>
<evidence type="ECO:0000313" key="1">
    <source>
        <dbReference type="EMBL" id="KAI8031311.1"/>
    </source>
</evidence>
<comment type="caution">
    <text evidence="1">The sequence shown here is derived from an EMBL/GenBank/DDBJ whole genome shotgun (WGS) entry which is preliminary data.</text>
</comment>
<sequence length="205" mass="23414">MLWDESKIRLLVSEEDCEAILSIPVSSNDRDDTLVGHYDSKGSYMVKSGYQEAIKQAHLGSNLPSSSSSWSEKKWKFVWSLNLPSKLRHFLWKIYHNALATKQNLHHRYCANSDRCPMCLKKTESLDHLLFECEWAKRVWFGSGLGLRCDMLGMDSVKNWIGNYFESLGASSWGKTTICSMDHSKHVNMGLPLMQGLAQHLDDPD</sequence>
<reference evidence="1 2" key="1">
    <citation type="journal article" date="2022" name="Plant J.">
        <title>Chromosome-level genome of Camellia lanceoleosa provides a valuable resource for understanding genome evolution and self-incompatibility.</title>
        <authorList>
            <person name="Gong W."/>
            <person name="Xiao S."/>
            <person name="Wang L."/>
            <person name="Liao Z."/>
            <person name="Chang Y."/>
            <person name="Mo W."/>
            <person name="Hu G."/>
            <person name="Li W."/>
            <person name="Zhao G."/>
            <person name="Zhu H."/>
            <person name="Hu X."/>
            <person name="Ji K."/>
            <person name="Xiang X."/>
            <person name="Song Q."/>
            <person name="Yuan D."/>
            <person name="Jin S."/>
            <person name="Zhang L."/>
        </authorList>
    </citation>
    <scope>NUCLEOTIDE SEQUENCE [LARGE SCALE GENOMIC DNA]</scope>
    <source>
        <strain evidence="1">SQ_2022a</strain>
    </source>
</reference>
<proteinExistence type="predicted"/>
<dbReference type="EMBL" id="CM045758">
    <property type="protein sequence ID" value="KAI8031311.1"/>
    <property type="molecule type" value="Genomic_DNA"/>
</dbReference>
<organism evidence="1 2">
    <name type="scientific">Camellia lanceoleosa</name>
    <dbReference type="NCBI Taxonomy" id="1840588"/>
    <lineage>
        <taxon>Eukaryota</taxon>
        <taxon>Viridiplantae</taxon>
        <taxon>Streptophyta</taxon>
        <taxon>Embryophyta</taxon>
        <taxon>Tracheophyta</taxon>
        <taxon>Spermatophyta</taxon>
        <taxon>Magnoliopsida</taxon>
        <taxon>eudicotyledons</taxon>
        <taxon>Gunneridae</taxon>
        <taxon>Pentapetalae</taxon>
        <taxon>asterids</taxon>
        <taxon>Ericales</taxon>
        <taxon>Theaceae</taxon>
        <taxon>Camellia</taxon>
    </lineage>
</organism>
<gene>
    <name evidence="1" type="ORF">LOK49_LG01G03286</name>
</gene>
<evidence type="ECO:0000313" key="2">
    <source>
        <dbReference type="Proteomes" id="UP001060215"/>
    </source>
</evidence>
<name>A0ACC0J4Z7_9ERIC</name>